<proteinExistence type="predicted"/>
<organism evidence="2">
    <name type="scientific">bioreactor metagenome</name>
    <dbReference type="NCBI Taxonomy" id="1076179"/>
    <lineage>
        <taxon>unclassified sequences</taxon>
        <taxon>metagenomes</taxon>
        <taxon>ecological metagenomes</taxon>
    </lineage>
</organism>
<accession>A0A645HIJ0</accession>
<name>A0A645HIJ0_9ZZZZ</name>
<evidence type="ECO:0000313" key="2">
    <source>
        <dbReference type="EMBL" id="MPN38825.1"/>
    </source>
</evidence>
<dbReference type="EMBL" id="VSSQ01094284">
    <property type="protein sequence ID" value="MPN38825.1"/>
    <property type="molecule type" value="Genomic_DNA"/>
</dbReference>
<feature type="region of interest" description="Disordered" evidence="1">
    <location>
        <begin position="12"/>
        <end position="35"/>
    </location>
</feature>
<protein>
    <submittedName>
        <fullName evidence="2">Uncharacterized protein</fullName>
    </submittedName>
</protein>
<dbReference type="AlphaFoldDB" id="A0A645HIJ0"/>
<evidence type="ECO:0000256" key="1">
    <source>
        <dbReference type="SAM" id="MobiDB-lite"/>
    </source>
</evidence>
<reference evidence="2" key="1">
    <citation type="submission" date="2019-08" db="EMBL/GenBank/DDBJ databases">
        <authorList>
            <person name="Kucharzyk K."/>
            <person name="Murdoch R.W."/>
            <person name="Higgins S."/>
            <person name="Loffler F."/>
        </authorList>
    </citation>
    <scope>NUCLEOTIDE SEQUENCE</scope>
</reference>
<sequence length="49" mass="5346">MKEFLKIAIGNIGEDQHDAQPESEGGINTPVDGRHSDQIKIFVPKGGDR</sequence>
<gene>
    <name evidence="2" type="ORF">SDC9_186350</name>
</gene>
<comment type="caution">
    <text evidence="2">The sequence shown here is derived from an EMBL/GenBank/DDBJ whole genome shotgun (WGS) entry which is preliminary data.</text>
</comment>